<feature type="region of interest" description="Disordered" evidence="1">
    <location>
        <begin position="541"/>
        <end position="562"/>
    </location>
</feature>
<feature type="compositionally biased region" description="Polar residues" evidence="1">
    <location>
        <begin position="861"/>
        <end position="874"/>
    </location>
</feature>
<dbReference type="Proteomes" id="UP000305067">
    <property type="component" value="Unassembled WGS sequence"/>
</dbReference>
<feature type="compositionally biased region" description="Acidic residues" evidence="1">
    <location>
        <begin position="824"/>
        <end position="842"/>
    </location>
</feature>
<dbReference type="EMBL" id="ML178814">
    <property type="protein sequence ID" value="TFL06956.1"/>
    <property type="molecule type" value="Genomic_DNA"/>
</dbReference>
<feature type="domain" description="GDS1 winged helix" evidence="2">
    <location>
        <begin position="81"/>
        <end position="159"/>
    </location>
</feature>
<feature type="compositionally biased region" description="Basic and acidic residues" evidence="1">
    <location>
        <begin position="320"/>
        <end position="329"/>
    </location>
</feature>
<feature type="region of interest" description="Disordered" evidence="1">
    <location>
        <begin position="228"/>
        <end position="329"/>
    </location>
</feature>
<evidence type="ECO:0000313" key="4">
    <source>
        <dbReference type="Proteomes" id="UP000305067"/>
    </source>
</evidence>
<keyword evidence="4" id="KW-1185">Reference proteome</keyword>
<evidence type="ECO:0000256" key="1">
    <source>
        <dbReference type="SAM" id="MobiDB-lite"/>
    </source>
</evidence>
<dbReference type="InterPro" id="IPR057511">
    <property type="entry name" value="WH_GDS1"/>
</dbReference>
<dbReference type="SUPFAM" id="SSF54616">
    <property type="entry name" value="DNA-binding domain of Mlu1-box binding protein MBP1"/>
    <property type="match status" value="1"/>
</dbReference>
<feature type="region of interest" description="Disordered" evidence="1">
    <location>
        <begin position="1"/>
        <end position="70"/>
    </location>
</feature>
<dbReference type="GO" id="GO:0003677">
    <property type="term" value="F:DNA binding"/>
    <property type="evidence" value="ECO:0007669"/>
    <property type="project" value="InterPro"/>
</dbReference>
<proteinExistence type="predicted"/>
<evidence type="ECO:0000313" key="3">
    <source>
        <dbReference type="EMBL" id="TFL06956.1"/>
    </source>
</evidence>
<gene>
    <name evidence="3" type="ORF">BDV98DRAFT_578531</name>
</gene>
<dbReference type="STRING" id="1884261.A0A5C3QY65"/>
<dbReference type="Gene3D" id="3.10.260.10">
    <property type="entry name" value="Transcription regulator HTH, APSES-type DNA-binding domain"/>
    <property type="match status" value="1"/>
</dbReference>
<feature type="compositionally biased region" description="Low complexity" evidence="1">
    <location>
        <begin position="279"/>
        <end position="296"/>
    </location>
</feature>
<name>A0A5C3QY65_9AGAR</name>
<dbReference type="InterPro" id="IPR036887">
    <property type="entry name" value="HTH_APSES_sf"/>
</dbReference>
<feature type="region of interest" description="Disordered" evidence="1">
    <location>
        <begin position="162"/>
        <end position="183"/>
    </location>
</feature>
<accession>A0A5C3QY65</accession>
<organism evidence="3 4">
    <name type="scientific">Pterulicium gracile</name>
    <dbReference type="NCBI Taxonomy" id="1884261"/>
    <lineage>
        <taxon>Eukaryota</taxon>
        <taxon>Fungi</taxon>
        <taxon>Dikarya</taxon>
        <taxon>Basidiomycota</taxon>
        <taxon>Agaricomycotina</taxon>
        <taxon>Agaricomycetes</taxon>
        <taxon>Agaricomycetidae</taxon>
        <taxon>Agaricales</taxon>
        <taxon>Pleurotineae</taxon>
        <taxon>Pterulaceae</taxon>
        <taxon>Pterulicium</taxon>
    </lineage>
</organism>
<feature type="region of interest" description="Disordered" evidence="1">
    <location>
        <begin position="370"/>
        <end position="419"/>
    </location>
</feature>
<reference evidence="3 4" key="1">
    <citation type="journal article" date="2019" name="Nat. Ecol. Evol.">
        <title>Megaphylogeny resolves global patterns of mushroom evolution.</title>
        <authorList>
            <person name="Varga T."/>
            <person name="Krizsan K."/>
            <person name="Foldi C."/>
            <person name="Dima B."/>
            <person name="Sanchez-Garcia M."/>
            <person name="Sanchez-Ramirez S."/>
            <person name="Szollosi G.J."/>
            <person name="Szarkandi J.G."/>
            <person name="Papp V."/>
            <person name="Albert L."/>
            <person name="Andreopoulos W."/>
            <person name="Angelini C."/>
            <person name="Antonin V."/>
            <person name="Barry K.W."/>
            <person name="Bougher N.L."/>
            <person name="Buchanan P."/>
            <person name="Buyck B."/>
            <person name="Bense V."/>
            <person name="Catcheside P."/>
            <person name="Chovatia M."/>
            <person name="Cooper J."/>
            <person name="Damon W."/>
            <person name="Desjardin D."/>
            <person name="Finy P."/>
            <person name="Geml J."/>
            <person name="Haridas S."/>
            <person name="Hughes K."/>
            <person name="Justo A."/>
            <person name="Karasinski D."/>
            <person name="Kautmanova I."/>
            <person name="Kiss B."/>
            <person name="Kocsube S."/>
            <person name="Kotiranta H."/>
            <person name="LaButti K.M."/>
            <person name="Lechner B.E."/>
            <person name="Liimatainen K."/>
            <person name="Lipzen A."/>
            <person name="Lukacs Z."/>
            <person name="Mihaltcheva S."/>
            <person name="Morgado L.N."/>
            <person name="Niskanen T."/>
            <person name="Noordeloos M.E."/>
            <person name="Ohm R.A."/>
            <person name="Ortiz-Santana B."/>
            <person name="Ovrebo C."/>
            <person name="Racz N."/>
            <person name="Riley R."/>
            <person name="Savchenko A."/>
            <person name="Shiryaev A."/>
            <person name="Soop K."/>
            <person name="Spirin V."/>
            <person name="Szebenyi C."/>
            <person name="Tomsovsky M."/>
            <person name="Tulloss R.E."/>
            <person name="Uehling J."/>
            <person name="Grigoriev I.V."/>
            <person name="Vagvolgyi C."/>
            <person name="Papp T."/>
            <person name="Martin F.M."/>
            <person name="Miettinen O."/>
            <person name="Hibbett D.S."/>
            <person name="Nagy L.G."/>
        </authorList>
    </citation>
    <scope>NUCLEOTIDE SEQUENCE [LARGE SCALE GENOMIC DNA]</scope>
    <source>
        <strain evidence="3 4">CBS 309.79</strain>
    </source>
</reference>
<dbReference type="OrthoDB" id="5597783at2759"/>
<feature type="region of interest" description="Disordered" evidence="1">
    <location>
        <begin position="823"/>
        <end position="888"/>
    </location>
</feature>
<sequence>MLADLESPASTSHQYGTRTRHHHHQQQHSNILKPSNRARPSPEPSTSAPLKTRAKSSPSPTVEIIQPNDFPEFPPRDVVLHPEDVNSKTFIAIGRAFMSVDNRAMTIKDLAEMTAKFGLVSMNSSAAGQAITTYIRNHNQRCEEQHDQPLLLSHTLSGTSADDDLAQGLHSKSGGAHVSKSDKRLTNFRRGTAVWYLSRATGAPCPFSRANIRLCDYVIEDKPPLILSAQPATKPRRSQPEICGQKRKRPVRSCNKGLDEDGNASDASVLDDPPPPPKVKLTLRLKPLLPRNPGGPSLSITSREVISLDSDDESSSSENDLDRMSDIQDERQSCLPKYPKRAMSIPSSEPVVYGASPFLSSTDRMFCHRSPPHISIIPSPPPDSEDEYMGSDDSDFECDSEADGESSGPRSPSAPVMPPSTRVAIKEGLQDILDPWNDDVPSDFMLTVPELDNFAPVKVEDTSMLHWQSSSYEQRSDWYSPVAEAASPLSIKEEEDDLDFNLLSPSFQCQSPLESRRHSDIGIDSDTSFFSVEPGRSRAYTAGPSFHSSSSPPSSSDVSSVPPLTPTASLSFMLGSMTVCSSTASSSRTPFTEFPAINDPAVLHMAGPSSPAITATHLEGIFAYQMMLGPSHLLRRVDSDYVNLTPIVNHLGFAPTLSKEIPDVTVVSRGSQAVVGNWVPLASARSFVQEQSVPTGLLDTFLSPSLHEQFPTELQETYSGSADLRARGQFGSQFSSTLEAERNHMASSPVPHPPLSSSLILPFMSQAISISQDSPMSESEEDLFQQFCCIPEQEKEKEHALEVVIEAPVEEIAKAVAQTVQNYLDDDDDDDVLTELEDNVDEEPTRPPSPKPLRRSKRVASGSNASAPPTTRSAPTKAKRGRGRNASS</sequence>
<dbReference type="AlphaFoldDB" id="A0A5C3QY65"/>
<protein>
    <recommendedName>
        <fullName evidence="2">GDS1 winged helix domain-containing protein</fullName>
    </recommendedName>
</protein>
<feature type="compositionally biased region" description="Polar residues" evidence="1">
    <location>
        <begin position="44"/>
        <end position="60"/>
    </location>
</feature>
<feature type="compositionally biased region" description="Low complexity" evidence="1">
    <location>
        <begin position="544"/>
        <end position="562"/>
    </location>
</feature>
<evidence type="ECO:0000259" key="2">
    <source>
        <dbReference type="Pfam" id="PF25318"/>
    </source>
</evidence>
<feature type="compositionally biased region" description="Basic residues" evidence="1">
    <location>
        <begin position="877"/>
        <end position="888"/>
    </location>
</feature>
<dbReference type="Pfam" id="PF25318">
    <property type="entry name" value="WHD_GDS1"/>
    <property type="match status" value="1"/>
</dbReference>
<feature type="compositionally biased region" description="Acidic residues" evidence="1">
    <location>
        <begin position="383"/>
        <end position="404"/>
    </location>
</feature>
<feature type="compositionally biased region" description="Polar residues" evidence="1">
    <location>
        <begin position="8"/>
        <end position="17"/>
    </location>
</feature>